<dbReference type="Gene3D" id="3.30.565.10">
    <property type="entry name" value="Histidine kinase-like ATPase, C-terminal domain"/>
    <property type="match status" value="1"/>
</dbReference>
<organism evidence="11 12">
    <name type="scientific">Paenibacillus thermoaerophilus</name>
    <dbReference type="NCBI Taxonomy" id="1215385"/>
    <lineage>
        <taxon>Bacteria</taxon>
        <taxon>Bacillati</taxon>
        <taxon>Bacillota</taxon>
        <taxon>Bacilli</taxon>
        <taxon>Bacillales</taxon>
        <taxon>Paenibacillaceae</taxon>
        <taxon>Paenibacillus</taxon>
    </lineage>
</organism>
<dbReference type="InterPro" id="IPR003594">
    <property type="entry name" value="HATPase_dom"/>
</dbReference>
<keyword evidence="8" id="KW-0902">Two-component regulatory system</keyword>
<sequence length="435" mass="48709">MMVDGFKDMLLNLLFIIAPLFLYHLLQSGYRPKRFWYYALLLMLPACSAVLCMSFPLYIAPGYFFSMAGVPFILAFLYGGVPGGAATCVVSLAYRFWLGREGFWLMLGTVGLTLMLLLGILPLFRNMSSNLKIAVVGICAIAYRSILAFVNFALEPDLFYSMLDDGSFMQLSVVMTAVSLLSAYVIELIHRQSNSREAEMNTEKLKMISELAASVSHEVRNPLTVTQGFIQLLRQPGIDPEKQERYLQLALEELRRAQSIITDFLSFAKPQMEHIELIEIEGEMQYVIGVMYPYALMQNVLIQYEPSAGSYWIKGDRQKLRQCLINLMKNSVEAMPDGGTLFLRVQAVESYVQLRIEDTGIGMDDEQLKRLGKPYYSTKDKGTGLGTMVVFRIIEAMGGSVSVQSEKGRGTVFTILLPLDKSDPAISLKSPASRA</sequence>
<dbReference type="InterPro" id="IPR004358">
    <property type="entry name" value="Sig_transdc_His_kin-like_C"/>
</dbReference>
<keyword evidence="7 11" id="KW-0067">ATP-binding</keyword>
<evidence type="ECO:0000256" key="9">
    <source>
        <dbReference type="SAM" id="Phobius"/>
    </source>
</evidence>
<name>A0ABW2V371_9BACL</name>
<proteinExistence type="predicted"/>
<evidence type="ECO:0000256" key="8">
    <source>
        <dbReference type="ARBA" id="ARBA00023012"/>
    </source>
</evidence>
<dbReference type="GO" id="GO:0005524">
    <property type="term" value="F:ATP binding"/>
    <property type="evidence" value="ECO:0007669"/>
    <property type="project" value="UniProtKB-KW"/>
</dbReference>
<feature type="domain" description="Histidine kinase" evidence="10">
    <location>
        <begin position="214"/>
        <end position="421"/>
    </location>
</feature>
<dbReference type="EMBL" id="JBHTGQ010000009">
    <property type="protein sequence ID" value="MFC7749057.1"/>
    <property type="molecule type" value="Genomic_DNA"/>
</dbReference>
<keyword evidence="5" id="KW-0547">Nucleotide-binding</keyword>
<dbReference type="PANTHER" id="PTHR43065">
    <property type="entry name" value="SENSOR HISTIDINE KINASE"/>
    <property type="match status" value="1"/>
</dbReference>
<evidence type="ECO:0000259" key="10">
    <source>
        <dbReference type="PROSITE" id="PS50109"/>
    </source>
</evidence>
<dbReference type="PANTHER" id="PTHR43065:SF46">
    <property type="entry name" value="C4-DICARBOXYLATE TRANSPORT SENSOR PROTEIN DCTB"/>
    <property type="match status" value="1"/>
</dbReference>
<evidence type="ECO:0000313" key="12">
    <source>
        <dbReference type="Proteomes" id="UP001596528"/>
    </source>
</evidence>
<dbReference type="Proteomes" id="UP001596528">
    <property type="component" value="Unassembled WGS sequence"/>
</dbReference>
<evidence type="ECO:0000256" key="5">
    <source>
        <dbReference type="ARBA" id="ARBA00022741"/>
    </source>
</evidence>
<reference evidence="12" key="1">
    <citation type="journal article" date="2019" name="Int. J. Syst. Evol. Microbiol.">
        <title>The Global Catalogue of Microorganisms (GCM) 10K type strain sequencing project: providing services to taxonomists for standard genome sequencing and annotation.</title>
        <authorList>
            <consortium name="The Broad Institute Genomics Platform"/>
            <consortium name="The Broad Institute Genome Sequencing Center for Infectious Disease"/>
            <person name="Wu L."/>
            <person name="Ma J."/>
        </authorList>
    </citation>
    <scope>NUCLEOTIDE SEQUENCE [LARGE SCALE GENOMIC DNA]</scope>
    <source>
        <strain evidence="12">JCM 18657</strain>
    </source>
</reference>
<feature type="transmembrane region" description="Helical" evidence="9">
    <location>
        <begin position="166"/>
        <end position="186"/>
    </location>
</feature>
<dbReference type="Gene3D" id="1.10.287.130">
    <property type="match status" value="1"/>
</dbReference>
<evidence type="ECO:0000256" key="2">
    <source>
        <dbReference type="ARBA" id="ARBA00012438"/>
    </source>
</evidence>
<evidence type="ECO:0000256" key="6">
    <source>
        <dbReference type="ARBA" id="ARBA00022777"/>
    </source>
</evidence>
<evidence type="ECO:0000256" key="1">
    <source>
        <dbReference type="ARBA" id="ARBA00000085"/>
    </source>
</evidence>
<dbReference type="Pfam" id="PF02518">
    <property type="entry name" value="HATPase_c"/>
    <property type="match status" value="1"/>
</dbReference>
<gene>
    <name evidence="11" type="ORF">ACFQWB_03735</name>
</gene>
<feature type="transmembrane region" description="Helical" evidence="9">
    <location>
        <begin position="38"/>
        <end position="60"/>
    </location>
</feature>
<evidence type="ECO:0000256" key="4">
    <source>
        <dbReference type="ARBA" id="ARBA00022679"/>
    </source>
</evidence>
<evidence type="ECO:0000256" key="3">
    <source>
        <dbReference type="ARBA" id="ARBA00022553"/>
    </source>
</evidence>
<dbReference type="EC" id="2.7.13.3" evidence="2"/>
<comment type="caution">
    <text evidence="11">The sequence shown here is derived from an EMBL/GenBank/DDBJ whole genome shotgun (WGS) entry which is preliminary data.</text>
</comment>
<dbReference type="SMART" id="SM00387">
    <property type="entry name" value="HATPase_c"/>
    <property type="match status" value="1"/>
</dbReference>
<keyword evidence="9" id="KW-0812">Transmembrane</keyword>
<dbReference type="Pfam" id="PF00512">
    <property type="entry name" value="HisKA"/>
    <property type="match status" value="1"/>
</dbReference>
<protein>
    <recommendedName>
        <fullName evidence="2">histidine kinase</fullName>
        <ecNumber evidence="2">2.7.13.3</ecNumber>
    </recommendedName>
</protein>
<comment type="catalytic activity">
    <reaction evidence="1">
        <text>ATP + protein L-histidine = ADP + protein N-phospho-L-histidine.</text>
        <dbReference type="EC" id="2.7.13.3"/>
    </reaction>
</comment>
<keyword evidence="9" id="KW-0472">Membrane</keyword>
<keyword evidence="12" id="KW-1185">Reference proteome</keyword>
<dbReference type="PRINTS" id="PR00344">
    <property type="entry name" value="BCTRLSENSOR"/>
</dbReference>
<dbReference type="InterPro" id="IPR005467">
    <property type="entry name" value="His_kinase_dom"/>
</dbReference>
<feature type="transmembrane region" description="Helical" evidence="9">
    <location>
        <begin position="72"/>
        <end position="97"/>
    </location>
</feature>
<feature type="transmembrane region" description="Helical" evidence="9">
    <location>
        <begin position="9"/>
        <end position="26"/>
    </location>
</feature>
<dbReference type="PROSITE" id="PS50109">
    <property type="entry name" value="HIS_KIN"/>
    <property type="match status" value="1"/>
</dbReference>
<dbReference type="InterPro" id="IPR003661">
    <property type="entry name" value="HisK_dim/P_dom"/>
</dbReference>
<evidence type="ECO:0000256" key="7">
    <source>
        <dbReference type="ARBA" id="ARBA00022840"/>
    </source>
</evidence>
<feature type="transmembrane region" description="Helical" evidence="9">
    <location>
        <begin position="131"/>
        <end position="154"/>
    </location>
</feature>
<dbReference type="RefSeq" id="WP_138789392.1">
    <property type="nucleotide sequence ID" value="NZ_JBHTGQ010000009.1"/>
</dbReference>
<dbReference type="SMART" id="SM00388">
    <property type="entry name" value="HisKA"/>
    <property type="match status" value="1"/>
</dbReference>
<dbReference type="InterPro" id="IPR036890">
    <property type="entry name" value="HATPase_C_sf"/>
</dbReference>
<feature type="transmembrane region" description="Helical" evidence="9">
    <location>
        <begin position="103"/>
        <end position="124"/>
    </location>
</feature>
<evidence type="ECO:0000313" key="11">
    <source>
        <dbReference type="EMBL" id="MFC7749057.1"/>
    </source>
</evidence>
<keyword evidence="9" id="KW-1133">Transmembrane helix</keyword>
<keyword evidence="3" id="KW-0597">Phosphoprotein</keyword>
<accession>A0ABW2V371</accession>
<keyword evidence="4" id="KW-0808">Transferase</keyword>
<dbReference type="SUPFAM" id="SSF55874">
    <property type="entry name" value="ATPase domain of HSP90 chaperone/DNA topoisomerase II/histidine kinase"/>
    <property type="match status" value="1"/>
</dbReference>
<dbReference type="SUPFAM" id="SSF47384">
    <property type="entry name" value="Homodimeric domain of signal transducing histidine kinase"/>
    <property type="match status" value="1"/>
</dbReference>
<keyword evidence="6" id="KW-0418">Kinase</keyword>
<dbReference type="CDD" id="cd00082">
    <property type="entry name" value="HisKA"/>
    <property type="match status" value="1"/>
</dbReference>
<dbReference type="InterPro" id="IPR036097">
    <property type="entry name" value="HisK_dim/P_sf"/>
</dbReference>